<dbReference type="InterPro" id="IPR029058">
    <property type="entry name" value="AB_hydrolase_fold"/>
</dbReference>
<evidence type="ECO:0000256" key="2">
    <source>
        <dbReference type="ARBA" id="ARBA00022490"/>
    </source>
</evidence>
<proteinExistence type="predicted"/>
<dbReference type="RefSeq" id="XP_013093376.2">
    <property type="nucleotide sequence ID" value="XM_013237922.2"/>
</dbReference>
<evidence type="ECO:0000313" key="4">
    <source>
        <dbReference type="RefSeq" id="XP_013093376.2"/>
    </source>
</evidence>
<evidence type="ECO:0000256" key="1">
    <source>
        <dbReference type="ARBA" id="ARBA00004496"/>
    </source>
</evidence>
<evidence type="ECO:0000313" key="3">
    <source>
        <dbReference type="Proteomes" id="UP001165740"/>
    </source>
</evidence>
<comment type="subcellular location">
    <subcellularLocation>
        <location evidence="1">Cytoplasm</location>
    </subcellularLocation>
</comment>
<dbReference type="OMA" id="DSHYTKA"/>
<organism evidence="3 4">
    <name type="scientific">Biomphalaria glabrata</name>
    <name type="common">Bloodfluke planorb</name>
    <name type="synonym">Freshwater snail</name>
    <dbReference type="NCBI Taxonomy" id="6526"/>
    <lineage>
        <taxon>Eukaryota</taxon>
        <taxon>Metazoa</taxon>
        <taxon>Spiralia</taxon>
        <taxon>Lophotrochozoa</taxon>
        <taxon>Mollusca</taxon>
        <taxon>Gastropoda</taxon>
        <taxon>Heterobranchia</taxon>
        <taxon>Euthyneura</taxon>
        <taxon>Panpulmonata</taxon>
        <taxon>Hygrophila</taxon>
        <taxon>Lymnaeoidea</taxon>
        <taxon>Planorbidae</taxon>
        <taxon>Biomphalaria</taxon>
    </lineage>
</organism>
<reference evidence="4" key="1">
    <citation type="submission" date="2025-08" db="UniProtKB">
        <authorList>
            <consortium name="RefSeq"/>
        </authorList>
    </citation>
    <scope>IDENTIFICATION</scope>
</reference>
<dbReference type="AlphaFoldDB" id="A0A9U8ELT5"/>
<dbReference type="KEGG" id="bgt:106077153"/>
<dbReference type="PANTHER" id="PTHR46197">
    <property type="entry name" value="PROTEIN ABHD14B-LIKE"/>
    <property type="match status" value="1"/>
</dbReference>
<dbReference type="SUPFAM" id="SSF53474">
    <property type="entry name" value="alpha/beta-Hydrolases"/>
    <property type="match status" value="1"/>
</dbReference>
<protein>
    <recommendedName>
        <fullName evidence="5">AB hydrolase-1 domain-containing protein</fullName>
    </recommendedName>
</protein>
<evidence type="ECO:0008006" key="5">
    <source>
        <dbReference type="Google" id="ProtNLM"/>
    </source>
</evidence>
<dbReference type="GeneID" id="106077153"/>
<keyword evidence="2" id="KW-0963">Cytoplasm</keyword>
<dbReference type="OrthoDB" id="284184at2759"/>
<accession>A0A9U8ELT5</accession>
<dbReference type="PANTHER" id="PTHR46197:SF3">
    <property type="entry name" value="AB HYDROLASE-1 DOMAIN-CONTAINING PROTEIN"/>
    <property type="match status" value="1"/>
</dbReference>
<gene>
    <name evidence="4" type="primary">LOC106077153</name>
</gene>
<name>A0A9U8ELT5_BIOGL</name>
<dbReference type="GO" id="GO:0005737">
    <property type="term" value="C:cytoplasm"/>
    <property type="evidence" value="ECO:0007669"/>
    <property type="project" value="UniProtKB-SubCell"/>
</dbReference>
<sequence length="277" mass="31277">MVTKYSYSLKSLSQLVCSYHYTTSVTIPIHKLSCDGNNVKMASDHIRELDFLKLEPLPTINEDLLVCESKFIEVGIENKKLKVYIEQVTKTGSQSIHCDSIDFLFLHGMRYTSKNWLDIQTLNHVANWGHQAVAVDLPGFGKSICILEPELKGAFLQALISTLGLHRPVIISPSMSGEFSLPYLFEDPSTSTDRAIGYVPVAPVLTSKYTNQMRKSQIPTLIVVGTKDQVNGKESTQDLQHLPNFWYAPIEGASHPCYLDNPEAFHRLLYWFLKNLK</sequence>
<keyword evidence="3" id="KW-1185">Reference proteome</keyword>
<dbReference type="Proteomes" id="UP001165740">
    <property type="component" value="Chromosome 2"/>
</dbReference>
<dbReference type="Gene3D" id="3.40.50.1820">
    <property type="entry name" value="alpha/beta hydrolase"/>
    <property type="match status" value="1"/>
</dbReference>